<reference evidence="10" key="1">
    <citation type="journal article" date="2019" name="Int. J. Syst. Evol. Microbiol.">
        <title>The Global Catalogue of Microorganisms (GCM) 10K type strain sequencing project: providing services to taxonomists for standard genome sequencing and annotation.</title>
        <authorList>
            <consortium name="The Broad Institute Genomics Platform"/>
            <consortium name="The Broad Institute Genome Sequencing Center for Infectious Disease"/>
            <person name="Wu L."/>
            <person name="Ma J."/>
        </authorList>
    </citation>
    <scope>NUCLEOTIDE SEQUENCE [LARGE SCALE GENOMIC DNA]</scope>
    <source>
        <strain evidence="10">CCUG 56608</strain>
    </source>
</reference>
<dbReference type="InterPro" id="IPR000515">
    <property type="entry name" value="MetI-like"/>
</dbReference>
<dbReference type="EMBL" id="JBHTKK010000013">
    <property type="protein sequence ID" value="MFD1066628.1"/>
    <property type="molecule type" value="Genomic_DNA"/>
</dbReference>
<comment type="similarity">
    <text evidence="7">Belongs to the binding-protein-dependent transport system permease family.</text>
</comment>
<dbReference type="Gene3D" id="1.10.3720.10">
    <property type="entry name" value="MetI-like"/>
    <property type="match status" value="1"/>
</dbReference>
<protein>
    <submittedName>
        <fullName evidence="9">ABC transporter permease</fullName>
    </submittedName>
</protein>
<evidence type="ECO:0000259" key="8">
    <source>
        <dbReference type="PROSITE" id="PS50928"/>
    </source>
</evidence>
<keyword evidence="4 7" id="KW-0812">Transmembrane</keyword>
<feature type="transmembrane region" description="Helical" evidence="7">
    <location>
        <begin position="222"/>
        <end position="246"/>
    </location>
</feature>
<dbReference type="PROSITE" id="PS50928">
    <property type="entry name" value="ABC_TM1"/>
    <property type="match status" value="1"/>
</dbReference>
<comment type="subcellular location">
    <subcellularLocation>
        <location evidence="7">Cell membrane</location>
        <topology evidence="7">Multi-pass membrane protein</topology>
    </subcellularLocation>
    <subcellularLocation>
        <location evidence="1">Membrane</location>
        <topology evidence="1">Multi-pass membrane protein</topology>
    </subcellularLocation>
</comment>
<evidence type="ECO:0000256" key="7">
    <source>
        <dbReference type="RuleBase" id="RU363032"/>
    </source>
</evidence>
<evidence type="ECO:0000256" key="6">
    <source>
        <dbReference type="ARBA" id="ARBA00023136"/>
    </source>
</evidence>
<proteinExistence type="inferred from homology"/>
<dbReference type="InterPro" id="IPR035906">
    <property type="entry name" value="MetI-like_sf"/>
</dbReference>
<sequence>MNNTEDGALFPKLPLDEWVESFEDFLTTYLSAFFDTISNVIEFITENFVSVLEMVPALVLIVVVALLAWWLNGWKLGLFALIGLGVINNLGYWPETLQTVSLVIVSVIISMIIGIPIGIWMSQKATVQSIITPILDFMQTMPAFVYLIPAVVFFSLGMVPGVVATIIFSMPPTVRMTNLGIRQVHPELVEASEAFGSTTGQRLGKVQIPLAMPTIMAGINQTIMLSLSMVVIASMVGAPGLGVIVYRAVTQVNIGSGFEGGISLVILAMLLDRFTQGFNKKK</sequence>
<evidence type="ECO:0000256" key="2">
    <source>
        <dbReference type="ARBA" id="ARBA00022448"/>
    </source>
</evidence>
<evidence type="ECO:0000313" key="10">
    <source>
        <dbReference type="Proteomes" id="UP001597041"/>
    </source>
</evidence>
<feature type="transmembrane region" description="Helical" evidence="7">
    <location>
        <begin position="143"/>
        <end position="168"/>
    </location>
</feature>
<feature type="transmembrane region" description="Helical" evidence="7">
    <location>
        <begin position="100"/>
        <end position="123"/>
    </location>
</feature>
<keyword evidence="10" id="KW-1185">Reference proteome</keyword>
<dbReference type="PANTHER" id="PTHR47737">
    <property type="entry name" value="GLYCINE BETAINE/PROLINE BETAINE TRANSPORT SYSTEM PERMEASE PROTEIN PROW"/>
    <property type="match status" value="1"/>
</dbReference>
<dbReference type="RefSeq" id="WP_379592207.1">
    <property type="nucleotide sequence ID" value="NZ_JBHTKK010000013.1"/>
</dbReference>
<feature type="domain" description="ABC transmembrane type-1" evidence="8">
    <location>
        <begin position="96"/>
        <end position="275"/>
    </location>
</feature>
<keyword evidence="3" id="KW-1003">Cell membrane</keyword>
<dbReference type="PANTHER" id="PTHR47737:SF1">
    <property type="entry name" value="GLYCINE BETAINE_PROLINE BETAINE TRANSPORT SYSTEM PERMEASE PROTEIN PROW"/>
    <property type="match status" value="1"/>
</dbReference>
<keyword evidence="6 7" id="KW-0472">Membrane</keyword>
<keyword evidence="5 7" id="KW-1133">Transmembrane helix</keyword>
<gene>
    <name evidence="9" type="ORF">ACFQ19_11390</name>
</gene>
<name>A0ABW3NHH3_9BACI</name>
<organism evidence="9 10">
    <name type="scientific">Oceanobacillus locisalsi</name>
    <dbReference type="NCBI Taxonomy" id="546107"/>
    <lineage>
        <taxon>Bacteria</taxon>
        <taxon>Bacillati</taxon>
        <taxon>Bacillota</taxon>
        <taxon>Bacilli</taxon>
        <taxon>Bacillales</taxon>
        <taxon>Bacillaceae</taxon>
        <taxon>Oceanobacillus</taxon>
    </lineage>
</organism>
<comment type="caution">
    <text evidence="9">The sequence shown here is derived from an EMBL/GenBank/DDBJ whole genome shotgun (WGS) entry which is preliminary data.</text>
</comment>
<evidence type="ECO:0000313" key="9">
    <source>
        <dbReference type="EMBL" id="MFD1066628.1"/>
    </source>
</evidence>
<dbReference type="CDD" id="cd06261">
    <property type="entry name" value="TM_PBP2"/>
    <property type="match status" value="1"/>
</dbReference>
<evidence type="ECO:0000256" key="1">
    <source>
        <dbReference type="ARBA" id="ARBA00004141"/>
    </source>
</evidence>
<evidence type="ECO:0000256" key="5">
    <source>
        <dbReference type="ARBA" id="ARBA00022989"/>
    </source>
</evidence>
<dbReference type="Proteomes" id="UP001597041">
    <property type="component" value="Unassembled WGS sequence"/>
</dbReference>
<evidence type="ECO:0000256" key="3">
    <source>
        <dbReference type="ARBA" id="ARBA00022475"/>
    </source>
</evidence>
<feature type="transmembrane region" description="Helical" evidence="7">
    <location>
        <begin position="48"/>
        <end position="70"/>
    </location>
</feature>
<keyword evidence="2 7" id="KW-0813">Transport</keyword>
<accession>A0ABW3NHH3</accession>
<dbReference type="SUPFAM" id="SSF161098">
    <property type="entry name" value="MetI-like"/>
    <property type="match status" value="1"/>
</dbReference>
<evidence type="ECO:0000256" key="4">
    <source>
        <dbReference type="ARBA" id="ARBA00022692"/>
    </source>
</evidence>
<dbReference type="Pfam" id="PF00528">
    <property type="entry name" value="BPD_transp_1"/>
    <property type="match status" value="1"/>
</dbReference>
<feature type="transmembrane region" description="Helical" evidence="7">
    <location>
        <begin position="76"/>
        <end position="93"/>
    </location>
</feature>
<feature type="transmembrane region" description="Helical" evidence="7">
    <location>
        <begin position="252"/>
        <end position="271"/>
    </location>
</feature>